<evidence type="ECO:0000256" key="4">
    <source>
        <dbReference type="ARBA" id="ARBA00022490"/>
    </source>
</evidence>
<proteinExistence type="inferred from homology"/>
<dbReference type="SUPFAM" id="SSF48371">
    <property type="entry name" value="ARM repeat"/>
    <property type="match status" value="2"/>
</dbReference>
<dbReference type="OrthoDB" id="414546at2759"/>
<dbReference type="PANTHER" id="PTHR12626">
    <property type="entry name" value="PROGRAMMED CELL DEATH 4"/>
    <property type="match status" value="1"/>
</dbReference>
<feature type="region of interest" description="Disordered" evidence="7">
    <location>
        <begin position="1"/>
        <end position="123"/>
    </location>
</feature>
<organism evidence="9 10">
    <name type="scientific">Drosophila albomicans</name>
    <name type="common">Fruit fly</name>
    <dbReference type="NCBI Taxonomy" id="7291"/>
    <lineage>
        <taxon>Eukaryota</taxon>
        <taxon>Metazoa</taxon>
        <taxon>Ecdysozoa</taxon>
        <taxon>Arthropoda</taxon>
        <taxon>Hexapoda</taxon>
        <taxon>Insecta</taxon>
        <taxon>Pterygota</taxon>
        <taxon>Neoptera</taxon>
        <taxon>Endopterygota</taxon>
        <taxon>Diptera</taxon>
        <taxon>Brachycera</taxon>
        <taxon>Muscomorpha</taxon>
        <taxon>Ephydroidea</taxon>
        <taxon>Drosophilidae</taxon>
        <taxon>Drosophila</taxon>
    </lineage>
</organism>
<gene>
    <name evidence="10" type="primary">LOC117563635</name>
</gene>
<feature type="compositionally biased region" description="Polar residues" evidence="7">
    <location>
        <begin position="1"/>
        <end position="10"/>
    </location>
</feature>
<dbReference type="GO" id="GO:0045892">
    <property type="term" value="P:negative regulation of DNA-templated transcription"/>
    <property type="evidence" value="ECO:0007669"/>
    <property type="project" value="InterPro"/>
</dbReference>
<comment type="subcellular location">
    <subcellularLocation>
        <location evidence="1">Cytoplasm</location>
    </subcellularLocation>
</comment>
<feature type="compositionally biased region" description="Basic and acidic residues" evidence="7">
    <location>
        <begin position="22"/>
        <end position="34"/>
    </location>
</feature>
<evidence type="ECO:0000256" key="7">
    <source>
        <dbReference type="SAM" id="MobiDB-lite"/>
    </source>
</evidence>
<evidence type="ECO:0000256" key="1">
    <source>
        <dbReference type="ARBA" id="ARBA00004496"/>
    </source>
</evidence>
<dbReference type="AlphaFoldDB" id="A0A6P8W2Q2"/>
<dbReference type="GO" id="GO:0005829">
    <property type="term" value="C:cytosol"/>
    <property type="evidence" value="ECO:0007669"/>
    <property type="project" value="TreeGrafter"/>
</dbReference>
<dbReference type="PANTHER" id="PTHR12626:SF0">
    <property type="entry name" value="PROGRAMMED CELL DEATH PROTEIN 4"/>
    <property type="match status" value="1"/>
</dbReference>
<dbReference type="SMART" id="SM00544">
    <property type="entry name" value="MA3"/>
    <property type="match status" value="2"/>
</dbReference>
<feature type="domain" description="MI" evidence="8">
    <location>
        <begin position="221"/>
        <end position="342"/>
    </location>
</feature>
<evidence type="ECO:0000256" key="5">
    <source>
        <dbReference type="ARBA" id="ARBA00022737"/>
    </source>
</evidence>
<sequence length="531" mass="58197">MELESNSNKHANGDTSSVGDGSDSKESSVERELNGEIEAVELNGSGSSNGHHHHHQGSGHMKKPLPVGDGHDGRIKRKARRLIQRQNSGSGSNAGSSSTTISLTNGGSASNASGASASSATGSSANASAALSSLSNGILPAGTGYVVPHRRWKNSRRSRNLQRGRGLPKKGGAGGKGVWGLPGSEVLAEVYEDENDPNYDSECNDRNVELREVITEITPEEFFKLAEPIVLEYYEHGDTHEVAVSFDEILQSPLREHITSILVEIAMDHKDSQREMTSVLISDLYGRVITGKDIEKGFNMLLANLPDLILDTPEAPVMLGNFMARAIADDCMPPKFVSRPEEHQQLNEHAEQALRRADALLHKQVWAHLDNVWGMGGPLRPVKTITKQMTLLLKEYLSSRDVAEAQRCLRALEVPHYHHELVYEAIVMTLESLSQTTEEAMCELLKSLDLTCLVLPAGMEQGFMRVYDDMADIVLDVPLAYIILDRFVERCNRAGFLTDKIINNVPSRGRKRFVSEGDGGHVKPATLPMRD</sequence>
<keyword evidence="5" id="KW-0677">Repeat</keyword>
<comment type="similarity">
    <text evidence="2">Belongs to the PDCD4 family.</text>
</comment>
<feature type="compositionally biased region" description="Basic residues" evidence="7">
    <location>
        <begin position="74"/>
        <end position="83"/>
    </location>
</feature>
<dbReference type="GO" id="GO:0005634">
    <property type="term" value="C:nucleus"/>
    <property type="evidence" value="ECO:0007669"/>
    <property type="project" value="TreeGrafter"/>
</dbReference>
<evidence type="ECO:0000256" key="6">
    <source>
        <dbReference type="ARBA" id="ARBA00023242"/>
    </source>
</evidence>
<name>A0A6P8W2Q2_DROAB</name>
<evidence type="ECO:0000259" key="8">
    <source>
        <dbReference type="PROSITE" id="PS51366"/>
    </source>
</evidence>
<feature type="compositionally biased region" description="Low complexity" evidence="7">
    <location>
        <begin position="87"/>
        <end position="123"/>
    </location>
</feature>
<feature type="domain" description="MI" evidence="8">
    <location>
        <begin position="384"/>
        <end position="507"/>
    </location>
</feature>
<keyword evidence="4" id="KW-0963">Cytoplasm</keyword>
<evidence type="ECO:0000256" key="3">
    <source>
        <dbReference type="ARBA" id="ARBA00014414"/>
    </source>
</evidence>
<feature type="compositionally biased region" description="Basic residues" evidence="7">
    <location>
        <begin position="50"/>
        <end position="63"/>
    </location>
</feature>
<dbReference type="Gene3D" id="1.25.40.180">
    <property type="match status" value="2"/>
</dbReference>
<dbReference type="CTD" id="27250"/>
<dbReference type="InterPro" id="IPR016024">
    <property type="entry name" value="ARM-type_fold"/>
</dbReference>
<protein>
    <recommendedName>
        <fullName evidence="3">Programmed cell death protein 4</fullName>
    </recommendedName>
</protein>
<evidence type="ECO:0000256" key="2">
    <source>
        <dbReference type="ARBA" id="ARBA00005497"/>
    </source>
</evidence>
<keyword evidence="9" id="KW-1185">Reference proteome</keyword>
<evidence type="ECO:0000313" key="9">
    <source>
        <dbReference type="Proteomes" id="UP000515160"/>
    </source>
</evidence>
<dbReference type="RefSeq" id="XP_034097936.1">
    <property type="nucleotide sequence ID" value="XM_034242045.2"/>
</dbReference>
<dbReference type="FunFam" id="1.25.40.180:FF:000009">
    <property type="entry name" value="programmed cell death protein 4"/>
    <property type="match status" value="1"/>
</dbReference>
<feature type="region of interest" description="Disordered" evidence="7">
    <location>
        <begin position="149"/>
        <end position="175"/>
    </location>
</feature>
<accession>A0A6P8W2Q2</accession>
<dbReference type="Pfam" id="PF02847">
    <property type="entry name" value="MA3"/>
    <property type="match status" value="2"/>
</dbReference>
<evidence type="ECO:0000313" key="10">
    <source>
        <dbReference type="RefSeq" id="XP_034097936.1"/>
    </source>
</evidence>
<dbReference type="PROSITE" id="PS51366">
    <property type="entry name" value="MI"/>
    <property type="match status" value="2"/>
</dbReference>
<dbReference type="InterPro" id="IPR003891">
    <property type="entry name" value="Initiation_fac_eIF4g_MI"/>
</dbReference>
<dbReference type="InterPro" id="IPR039778">
    <property type="entry name" value="PDCD4"/>
</dbReference>
<keyword evidence="6" id="KW-0539">Nucleus</keyword>
<dbReference type="Proteomes" id="UP000515160">
    <property type="component" value="Chromosome X"/>
</dbReference>
<reference evidence="10" key="1">
    <citation type="submission" date="2025-08" db="UniProtKB">
        <authorList>
            <consortium name="RefSeq"/>
        </authorList>
    </citation>
    <scope>IDENTIFICATION</scope>
    <source>
        <strain evidence="10">15112-1751.03</strain>
        <tissue evidence="10">Whole Adult</tissue>
    </source>
</reference>
<dbReference type="GeneID" id="117563635"/>
<feature type="compositionally biased region" description="Basic residues" evidence="7">
    <location>
        <begin position="149"/>
        <end position="168"/>
    </location>
</feature>
<dbReference type="FunFam" id="1.25.40.180:FF:000008">
    <property type="entry name" value="Programmed cell death protein 4"/>
    <property type="match status" value="1"/>
</dbReference>